<comment type="subunit">
    <text evidence="14">Homotetramer.</text>
</comment>
<evidence type="ECO:0000256" key="7">
    <source>
        <dbReference type="ARBA" id="ARBA00022679"/>
    </source>
</evidence>
<reference evidence="19 20" key="1">
    <citation type="submission" date="2017-10" db="EMBL/GenBank/DDBJ databases">
        <title>Sedimentibacterium mangrovi gen. nov., sp. nov., a novel member of family Phyllobacteriacea isolated from mangrove sediment.</title>
        <authorList>
            <person name="Liao H."/>
            <person name="Tian Y."/>
        </authorList>
    </citation>
    <scope>NUCLEOTIDE SEQUENCE [LARGE SCALE GENOMIC DNA]</scope>
    <source>
        <strain evidence="19 20">X9-2-2</strain>
    </source>
</reference>
<evidence type="ECO:0000256" key="6">
    <source>
        <dbReference type="ARBA" id="ARBA00022563"/>
    </source>
</evidence>
<keyword evidence="12 14" id="KW-0630">Potassium</keyword>
<name>A0A2G1QV12_9HYPH</name>
<evidence type="ECO:0000256" key="14">
    <source>
        <dbReference type="RuleBase" id="RU000542"/>
    </source>
</evidence>
<dbReference type="InterPro" id="IPR022628">
    <property type="entry name" value="S-AdoMet_synt_N"/>
</dbReference>
<evidence type="ECO:0000313" key="19">
    <source>
        <dbReference type="EMBL" id="PHP69038.1"/>
    </source>
</evidence>
<dbReference type="AlphaFoldDB" id="A0A2G1QV12"/>
<dbReference type="OrthoDB" id="9801686at2"/>
<feature type="domain" description="S-adenosylmethionine synthetase central" evidence="17">
    <location>
        <begin position="146"/>
        <end position="264"/>
    </location>
</feature>
<dbReference type="GO" id="GO:0046872">
    <property type="term" value="F:metal ion binding"/>
    <property type="evidence" value="ECO:0007669"/>
    <property type="project" value="UniProtKB-KW"/>
</dbReference>
<dbReference type="Pfam" id="PF02773">
    <property type="entry name" value="S-AdoMet_synt_C"/>
    <property type="match status" value="1"/>
</dbReference>
<evidence type="ECO:0000256" key="10">
    <source>
        <dbReference type="ARBA" id="ARBA00022840"/>
    </source>
</evidence>
<evidence type="ECO:0000259" key="16">
    <source>
        <dbReference type="Pfam" id="PF00438"/>
    </source>
</evidence>
<dbReference type="GO" id="GO:0005524">
    <property type="term" value="F:ATP binding"/>
    <property type="evidence" value="ECO:0007669"/>
    <property type="project" value="UniProtKB-KW"/>
</dbReference>
<comment type="subcellular location">
    <subcellularLocation>
        <location evidence="14">Cytoplasm</location>
    </subcellularLocation>
</comment>
<dbReference type="NCBIfam" id="TIGR01034">
    <property type="entry name" value="metK"/>
    <property type="match status" value="1"/>
</dbReference>
<protein>
    <recommendedName>
        <fullName evidence="5 13">Methionine adenosyltransferase</fullName>
        <ecNumber evidence="5 13">2.5.1.6</ecNumber>
    </recommendedName>
</protein>
<dbReference type="PROSITE" id="PS00377">
    <property type="entry name" value="ADOMET_SYNTHASE_2"/>
    <property type="match status" value="1"/>
</dbReference>
<evidence type="ECO:0000256" key="13">
    <source>
        <dbReference type="NCBIfam" id="TIGR01034"/>
    </source>
</evidence>
<evidence type="ECO:0000256" key="9">
    <source>
        <dbReference type="ARBA" id="ARBA00022741"/>
    </source>
</evidence>
<evidence type="ECO:0000256" key="8">
    <source>
        <dbReference type="ARBA" id="ARBA00022723"/>
    </source>
</evidence>
<feature type="domain" description="S-adenosylmethionine synthetase N-terminal" evidence="16">
    <location>
        <begin position="6"/>
        <end position="130"/>
    </location>
</feature>
<evidence type="ECO:0000256" key="3">
    <source>
        <dbReference type="ARBA" id="ARBA00005224"/>
    </source>
</evidence>
<comment type="cofactor">
    <cofactor evidence="2">
        <name>K(+)</name>
        <dbReference type="ChEBI" id="CHEBI:29103"/>
    </cofactor>
</comment>
<dbReference type="Proteomes" id="UP000221168">
    <property type="component" value="Unassembled WGS sequence"/>
</dbReference>
<gene>
    <name evidence="19" type="ORF">CSC94_03425</name>
</gene>
<dbReference type="InterPro" id="IPR002133">
    <property type="entry name" value="S-AdoMet_synthetase"/>
</dbReference>
<dbReference type="GO" id="GO:0005737">
    <property type="term" value="C:cytoplasm"/>
    <property type="evidence" value="ECO:0007669"/>
    <property type="project" value="UniProtKB-SubCell"/>
</dbReference>
<dbReference type="InterPro" id="IPR022631">
    <property type="entry name" value="ADOMET_SYNTHASE_CS"/>
</dbReference>
<evidence type="ECO:0000256" key="12">
    <source>
        <dbReference type="ARBA" id="ARBA00022958"/>
    </source>
</evidence>
<dbReference type="UniPathway" id="UPA00315">
    <property type="reaction ID" value="UER00080"/>
</dbReference>
<feature type="domain" description="S-adenosylmethionine synthetase C-terminal" evidence="18">
    <location>
        <begin position="266"/>
        <end position="408"/>
    </location>
</feature>
<dbReference type="Pfam" id="PF02772">
    <property type="entry name" value="S-AdoMet_synt_M"/>
    <property type="match status" value="1"/>
</dbReference>
<keyword evidence="9" id="KW-0547">Nucleotide-binding</keyword>
<dbReference type="EC" id="2.5.1.6" evidence="5 13"/>
<comment type="pathway">
    <text evidence="3">Amino-acid biosynthesis; S-adenosyl-L-methionine biosynthesis; S-adenosyl-L-methionine from L-methionine: step 1/1.</text>
</comment>
<comment type="caution">
    <text evidence="19">The sequence shown here is derived from an EMBL/GenBank/DDBJ whole genome shotgun (WGS) entry which is preliminary data.</text>
</comment>
<evidence type="ECO:0000256" key="5">
    <source>
        <dbReference type="ARBA" id="ARBA00012828"/>
    </source>
</evidence>
<evidence type="ECO:0000256" key="1">
    <source>
        <dbReference type="ARBA" id="ARBA00001946"/>
    </source>
</evidence>
<dbReference type="InterPro" id="IPR022629">
    <property type="entry name" value="S-AdoMet_synt_central"/>
</dbReference>
<evidence type="ECO:0000259" key="18">
    <source>
        <dbReference type="Pfam" id="PF02773"/>
    </source>
</evidence>
<keyword evidence="7 19" id="KW-0808">Transferase</keyword>
<evidence type="ECO:0000256" key="2">
    <source>
        <dbReference type="ARBA" id="ARBA00001958"/>
    </source>
</evidence>
<dbReference type="Pfam" id="PF00438">
    <property type="entry name" value="S-AdoMet_synt_N"/>
    <property type="match status" value="1"/>
</dbReference>
<evidence type="ECO:0000256" key="11">
    <source>
        <dbReference type="ARBA" id="ARBA00022842"/>
    </source>
</evidence>
<dbReference type="EMBL" id="PDVP01000001">
    <property type="protein sequence ID" value="PHP69038.1"/>
    <property type="molecule type" value="Genomic_DNA"/>
</dbReference>
<keyword evidence="11 14" id="KW-0460">Magnesium</keyword>
<dbReference type="InterPro" id="IPR022630">
    <property type="entry name" value="S-AdoMet_synt_C"/>
</dbReference>
<dbReference type="GO" id="GO:0006730">
    <property type="term" value="P:one-carbon metabolic process"/>
    <property type="evidence" value="ECO:0007669"/>
    <property type="project" value="UniProtKB-KW"/>
</dbReference>
<dbReference type="GO" id="GO:0006556">
    <property type="term" value="P:S-adenosylmethionine biosynthetic process"/>
    <property type="evidence" value="ECO:0007669"/>
    <property type="project" value="UniProtKB-UniRule"/>
</dbReference>
<evidence type="ECO:0000256" key="4">
    <source>
        <dbReference type="ARBA" id="ARBA00009685"/>
    </source>
</evidence>
<comment type="similarity">
    <text evidence="4 15">Belongs to the AdoMet synthase family.</text>
</comment>
<dbReference type="InterPro" id="IPR022636">
    <property type="entry name" value="S-AdoMet_synthetase_sfam"/>
</dbReference>
<dbReference type="GO" id="GO:0004478">
    <property type="term" value="F:methionine adenosyltransferase activity"/>
    <property type="evidence" value="ECO:0007669"/>
    <property type="project" value="UniProtKB-UniRule"/>
</dbReference>
<accession>A0A2G1QV12</accession>
<comment type="cofactor">
    <cofactor evidence="1">
        <name>Mg(2+)</name>
        <dbReference type="ChEBI" id="CHEBI:18420"/>
    </cofactor>
</comment>
<keyword evidence="10" id="KW-0067">ATP-binding</keyword>
<proteinExistence type="inferred from homology"/>
<evidence type="ECO:0000256" key="15">
    <source>
        <dbReference type="RuleBase" id="RU004462"/>
    </source>
</evidence>
<dbReference type="RefSeq" id="WP_099303698.1">
    <property type="nucleotide sequence ID" value="NZ_PDVP01000001.1"/>
</dbReference>
<evidence type="ECO:0000259" key="17">
    <source>
        <dbReference type="Pfam" id="PF02772"/>
    </source>
</evidence>
<keyword evidence="20" id="KW-1185">Reference proteome</keyword>
<dbReference type="PROSITE" id="PS00376">
    <property type="entry name" value="ADOMET_SYNTHASE_1"/>
    <property type="match status" value="1"/>
</dbReference>
<keyword evidence="8 14" id="KW-0479">Metal-binding</keyword>
<evidence type="ECO:0000313" key="20">
    <source>
        <dbReference type="Proteomes" id="UP000221168"/>
    </source>
</evidence>
<dbReference type="Gene3D" id="3.30.300.10">
    <property type="match status" value="3"/>
</dbReference>
<dbReference type="CDD" id="cd18079">
    <property type="entry name" value="S-AdoMet_synt"/>
    <property type="match status" value="1"/>
</dbReference>
<sequence>MARADYIFTSESVSEGHPDKVCDRISDEIVDLVYREAKKTGTDPWSVRVACETLATTNRVVIAGEVRVPDSLMKKDKEGNLVYNKRGEPVINPAKFKSAARKAIRSIGYEQDDFHWKTARIEVLLHSQSAHIAQGVDNAADEQGSEGAGDQGIMFGYACNETPELMPAPIYYAHKILERLAAARHAGEGDAGKLGPDAKSQVTIRYEGGRPVEVISIVVSTQHLDHSWDSAKVRSVIEPYVREALADMPISDDCKWYINPTGAFVIGGPDGDAGLTGRKIIVDTYGGAAPHGGGAFSGKDTTKVDRSAAYASRYLAKNVVAAGLADRCTIQLSYAIGVARPLSIYVNTHDTGKVDDAVLEKAVAKVMDLTPRGIRKHLDLNKPIYARTAAYGHFGRKAGRDGSFSWEKTDLVKALKAAVKDA</sequence>
<dbReference type="PIRSF" id="PIRSF000497">
    <property type="entry name" value="MAT"/>
    <property type="match status" value="1"/>
</dbReference>
<keyword evidence="6" id="KW-0554">One-carbon metabolism</keyword>
<dbReference type="SUPFAM" id="SSF55973">
    <property type="entry name" value="S-adenosylmethionine synthetase"/>
    <property type="match status" value="3"/>
</dbReference>
<dbReference type="PANTHER" id="PTHR11964">
    <property type="entry name" value="S-ADENOSYLMETHIONINE SYNTHETASE"/>
    <property type="match status" value="1"/>
</dbReference>
<organism evidence="19 20">
    <name type="scientific">Zhengella mangrovi</name>
    <dbReference type="NCBI Taxonomy" id="1982044"/>
    <lineage>
        <taxon>Bacteria</taxon>
        <taxon>Pseudomonadati</taxon>
        <taxon>Pseudomonadota</taxon>
        <taxon>Alphaproteobacteria</taxon>
        <taxon>Hyphomicrobiales</taxon>
        <taxon>Notoacmeibacteraceae</taxon>
        <taxon>Zhengella</taxon>
    </lineage>
</organism>